<reference evidence="7 8" key="1">
    <citation type="submission" date="2018-11" db="EMBL/GenBank/DDBJ databases">
        <title>Whole genome sequencing of an environmental sample.</title>
        <authorList>
            <person name="Sarangi A.N."/>
            <person name="Singh D."/>
            <person name="Tripathy S."/>
        </authorList>
    </citation>
    <scope>NUCLEOTIDE SEQUENCE [LARGE SCALE GENOMIC DNA]</scope>
    <source>
        <strain evidence="7 8">Lakshadweep</strain>
    </source>
</reference>
<evidence type="ECO:0000256" key="5">
    <source>
        <dbReference type="ARBA" id="ARBA00023274"/>
    </source>
</evidence>
<evidence type="ECO:0000313" key="7">
    <source>
        <dbReference type="EMBL" id="RZM82414.1"/>
    </source>
</evidence>
<comment type="caution">
    <text evidence="7">The sequence shown here is derived from an EMBL/GenBank/DDBJ whole genome shotgun (WGS) entry which is preliminary data.</text>
</comment>
<dbReference type="PANTHER" id="PTHR35108:SF1">
    <property type="entry name" value="OS04G0461100 PROTEIN"/>
    <property type="match status" value="1"/>
</dbReference>
<keyword evidence="5 6" id="KW-0687">Ribonucleoprotein</keyword>
<gene>
    <name evidence="7" type="ORF">DYY88_03990</name>
</gene>
<organism evidence="7 8">
    <name type="scientific">Leptolyngbya iicbica LK</name>
    <dbReference type="NCBI Taxonomy" id="2294035"/>
    <lineage>
        <taxon>Bacteria</taxon>
        <taxon>Bacillati</taxon>
        <taxon>Cyanobacteriota</taxon>
        <taxon>Cyanophyceae</taxon>
        <taxon>Leptolyngbyales</taxon>
        <taxon>Leptolyngbyaceae</taxon>
        <taxon>Leptolyngbya group</taxon>
        <taxon>Leptolyngbya</taxon>
        <taxon>Leptolyngbya iicbica</taxon>
    </lineage>
</organism>
<dbReference type="InterPro" id="IPR057257">
    <property type="entry name" value="Ribosomal_cS23"/>
</dbReference>
<evidence type="ECO:0000256" key="4">
    <source>
        <dbReference type="ARBA" id="ARBA00022980"/>
    </source>
</evidence>
<proteinExistence type="inferred from homology"/>
<dbReference type="HAMAP" id="MF_00619">
    <property type="entry name" value="Ribosomal_plastid_cS23"/>
    <property type="match status" value="1"/>
</dbReference>
<dbReference type="GO" id="GO:0005840">
    <property type="term" value="C:ribosome"/>
    <property type="evidence" value="ECO:0007669"/>
    <property type="project" value="UniProtKB-KW"/>
</dbReference>
<dbReference type="OrthoDB" id="486850at2"/>
<dbReference type="AlphaFoldDB" id="A0A4Q7EEZ0"/>
<comment type="subunit">
    <text evidence="3 6">Part of the 30S ribosomal subunit.</text>
</comment>
<dbReference type="NCBIfam" id="NF002740">
    <property type="entry name" value="PRK02724.1"/>
    <property type="match status" value="1"/>
</dbReference>
<evidence type="ECO:0000256" key="6">
    <source>
        <dbReference type="HAMAP-Rule" id="MF_00619"/>
    </source>
</evidence>
<dbReference type="PANTHER" id="PTHR35108">
    <property type="entry name" value="30S RIBOSOMAL PROTEIN 3, CHLOROPLASTIC"/>
    <property type="match status" value="1"/>
</dbReference>
<dbReference type="InterPro" id="IPR006924">
    <property type="entry name" value="Ribosomal_cS23-like"/>
</dbReference>
<dbReference type="Gene3D" id="3.30.390.140">
    <property type="match status" value="1"/>
</dbReference>
<dbReference type="EMBL" id="QVFV01000001">
    <property type="protein sequence ID" value="RZM82414.1"/>
    <property type="molecule type" value="Genomic_DNA"/>
</dbReference>
<evidence type="ECO:0000256" key="2">
    <source>
        <dbReference type="ARBA" id="ARBA00008561"/>
    </source>
</evidence>
<keyword evidence="8" id="KW-1185">Reference proteome</keyword>
<comment type="similarity">
    <text evidence="2 6">Belongs to the chloroplast-specific ribosomal protein cS23 family.</text>
</comment>
<evidence type="ECO:0000313" key="8">
    <source>
        <dbReference type="Proteomes" id="UP000292459"/>
    </source>
</evidence>
<dbReference type="GO" id="GO:1990904">
    <property type="term" value="C:ribonucleoprotein complex"/>
    <property type="evidence" value="ECO:0007669"/>
    <property type="project" value="UniProtKB-KW"/>
</dbReference>
<protein>
    <recommendedName>
        <fullName evidence="6">Probable small ribosomal subunit protein cS23</fullName>
    </recommendedName>
</protein>
<evidence type="ECO:0000256" key="1">
    <source>
        <dbReference type="ARBA" id="ARBA00002396"/>
    </source>
</evidence>
<dbReference type="Proteomes" id="UP000292459">
    <property type="component" value="Unassembled WGS sequence"/>
</dbReference>
<dbReference type="GO" id="GO:0006412">
    <property type="term" value="P:translation"/>
    <property type="evidence" value="ECO:0007669"/>
    <property type="project" value="UniProtKB-UniRule"/>
</dbReference>
<comment type="function">
    <text evidence="1 6">Probably a ribosomal protein or a ribosome-associated protein.</text>
</comment>
<evidence type="ECO:0000256" key="3">
    <source>
        <dbReference type="ARBA" id="ARBA00011458"/>
    </source>
</evidence>
<dbReference type="InterPro" id="IPR038447">
    <property type="entry name" value="PSRP-3/Ycf65_sf"/>
</dbReference>
<name>A0A4Q7EEZ0_9CYAN</name>
<dbReference type="Pfam" id="PF04839">
    <property type="entry name" value="PSRP-3_Ycf65"/>
    <property type="match status" value="1"/>
</dbReference>
<sequence length="117" mass="13369">MEDCSFERGFAVEAALETSARFVLKVLWLDKDVALAVDQVVGKGTSPLTAYFFWPRNDAWEQMKAELEGKSWISEEERVELLNTATEIINYWQEEGKGKPMRVAQEKFKNVLFTGSS</sequence>
<dbReference type="GO" id="GO:0003735">
    <property type="term" value="F:structural constituent of ribosome"/>
    <property type="evidence" value="ECO:0007669"/>
    <property type="project" value="InterPro"/>
</dbReference>
<accession>A0A4Q7EEZ0</accession>
<keyword evidence="4 6" id="KW-0689">Ribosomal protein</keyword>